<evidence type="ECO:0000313" key="1">
    <source>
        <dbReference type="EMBL" id="KAA6350414.1"/>
    </source>
</evidence>
<proteinExistence type="predicted"/>
<gene>
    <name evidence="1" type="ORF">EZS27_002259</name>
</gene>
<dbReference type="AlphaFoldDB" id="A0A5J4SWF6"/>
<reference evidence="1" key="1">
    <citation type="submission" date="2019-03" db="EMBL/GenBank/DDBJ databases">
        <title>Single cell metagenomics reveals metabolic interactions within the superorganism composed of flagellate Streblomastix strix and complex community of Bacteroidetes bacteria on its surface.</title>
        <authorList>
            <person name="Treitli S.C."/>
            <person name="Kolisko M."/>
            <person name="Husnik F."/>
            <person name="Keeling P."/>
            <person name="Hampl V."/>
        </authorList>
    </citation>
    <scope>NUCLEOTIDE SEQUENCE</scope>
    <source>
        <strain evidence="1">STM</strain>
    </source>
</reference>
<name>A0A5J4SWF6_9ZZZZ</name>
<protein>
    <submittedName>
        <fullName evidence="1">Uncharacterized protein</fullName>
    </submittedName>
</protein>
<organism evidence="1">
    <name type="scientific">termite gut metagenome</name>
    <dbReference type="NCBI Taxonomy" id="433724"/>
    <lineage>
        <taxon>unclassified sequences</taxon>
        <taxon>metagenomes</taxon>
        <taxon>organismal metagenomes</taxon>
    </lineage>
</organism>
<comment type="caution">
    <text evidence="1">The sequence shown here is derived from an EMBL/GenBank/DDBJ whole genome shotgun (WGS) entry which is preliminary data.</text>
</comment>
<dbReference type="EMBL" id="SNRY01000029">
    <property type="protein sequence ID" value="KAA6350414.1"/>
    <property type="molecule type" value="Genomic_DNA"/>
</dbReference>
<sequence length="105" mass="11303">MYISQGQYERAVSSFGNSKTNSAALAQILTNDYNSAKSTLESVVTPSATTDYLSAILGARTNNTSLLINSLKSAVQKDASLAQKAASDIEFNKYSTIPEFQEIVK</sequence>
<accession>A0A5J4SWF6</accession>